<dbReference type="InterPro" id="IPR020094">
    <property type="entry name" value="TruA/RsuA/RluB/E/F_N"/>
</dbReference>
<keyword evidence="2 4" id="KW-0819">tRNA processing</keyword>
<dbReference type="HAMAP" id="MF_00171">
    <property type="entry name" value="TruA"/>
    <property type="match status" value="1"/>
</dbReference>
<comment type="caution">
    <text evidence="4">Lacks conserved residue(s) required for the propagation of feature annotation.</text>
</comment>
<sequence length="267" mass="31000">MRYFFHIGYNGTQYSGWQKLPQITSVQSVMETCIARVVKLPVAIFGCGRTDACVHASQYFFHIDLEPLDVEELKFRVNKHLPADIAVFDIIPVHGRPNARLDAIQRTYDYFIHRYKDPFLHGVSSFYQEPELDLEKMKAATMLLSQYNNYRGFYRTTSKPKTTICKVSYANLVVDDSGERLKFTISANRFLMGMVRIIVKRLIEVGGNNLSVDEFESYLMTTATPKDVRSAFPQGLYLSKVTYPFLDMKPRTRFDQLVNRENTWREI</sequence>
<evidence type="ECO:0000259" key="8">
    <source>
        <dbReference type="Pfam" id="PF01416"/>
    </source>
</evidence>
<dbReference type="InterPro" id="IPR020097">
    <property type="entry name" value="PsdUridine_synth_TruA_a/b_dom"/>
</dbReference>
<accession>A0A364Y3D3</accession>
<dbReference type="GO" id="GO:0031119">
    <property type="term" value="P:tRNA pseudouridine synthesis"/>
    <property type="evidence" value="ECO:0007669"/>
    <property type="project" value="UniProtKB-UniRule"/>
</dbReference>
<dbReference type="AlphaFoldDB" id="A0A364Y3D3"/>
<dbReference type="Pfam" id="PF01416">
    <property type="entry name" value="PseudoU_synth_1"/>
    <property type="match status" value="1"/>
</dbReference>
<dbReference type="InterPro" id="IPR001406">
    <property type="entry name" value="PsdUridine_synth_TruA"/>
</dbReference>
<evidence type="ECO:0000313" key="9">
    <source>
        <dbReference type="EMBL" id="RAW00656.1"/>
    </source>
</evidence>
<dbReference type="SUPFAM" id="SSF55120">
    <property type="entry name" value="Pseudouridine synthase"/>
    <property type="match status" value="1"/>
</dbReference>
<reference evidence="9 10" key="1">
    <citation type="submission" date="2018-06" db="EMBL/GenBank/DDBJ databases">
        <title>Chryseolinea flavus sp. nov., a member of the phylum Bacteroidetes isolated from soil.</title>
        <authorList>
            <person name="Li Y."/>
            <person name="Wang J."/>
        </authorList>
    </citation>
    <scope>NUCLEOTIDE SEQUENCE [LARGE SCALE GENOMIC DNA]</scope>
    <source>
        <strain evidence="9 10">SDU1-6</strain>
    </source>
</reference>
<dbReference type="PANTHER" id="PTHR11142">
    <property type="entry name" value="PSEUDOURIDYLATE SYNTHASE"/>
    <property type="match status" value="1"/>
</dbReference>
<name>A0A364Y3D3_9BACT</name>
<evidence type="ECO:0000256" key="7">
    <source>
        <dbReference type="RuleBase" id="RU003792"/>
    </source>
</evidence>
<comment type="caution">
    <text evidence="9">The sequence shown here is derived from an EMBL/GenBank/DDBJ whole genome shotgun (WGS) entry which is preliminary data.</text>
</comment>
<feature type="binding site" evidence="4 6">
    <location>
        <position position="108"/>
    </location>
    <ligand>
        <name>substrate</name>
    </ligand>
</feature>
<organism evidence="9 10">
    <name type="scientific">Pseudochryseolinea flava</name>
    <dbReference type="NCBI Taxonomy" id="2059302"/>
    <lineage>
        <taxon>Bacteria</taxon>
        <taxon>Pseudomonadati</taxon>
        <taxon>Bacteroidota</taxon>
        <taxon>Cytophagia</taxon>
        <taxon>Cytophagales</taxon>
        <taxon>Fulvivirgaceae</taxon>
        <taxon>Pseudochryseolinea</taxon>
    </lineage>
</organism>
<dbReference type="Gene3D" id="3.30.70.580">
    <property type="entry name" value="Pseudouridine synthase I, catalytic domain, N-terminal subdomain"/>
    <property type="match status" value="1"/>
</dbReference>
<feature type="domain" description="Pseudouridine synthase I TruA alpha/beta" evidence="8">
    <location>
        <begin position="150"/>
        <end position="244"/>
    </location>
</feature>
<comment type="similarity">
    <text evidence="1 4 7">Belongs to the tRNA pseudouridine synthase TruA family.</text>
</comment>
<keyword evidence="10" id="KW-1185">Reference proteome</keyword>
<dbReference type="GO" id="GO:0160147">
    <property type="term" value="F:tRNA pseudouridine(38-40) synthase activity"/>
    <property type="evidence" value="ECO:0007669"/>
    <property type="project" value="UniProtKB-EC"/>
</dbReference>
<gene>
    <name evidence="4" type="primary">truA</name>
    <name evidence="9" type="ORF">DQQ10_13790</name>
</gene>
<comment type="function">
    <text evidence="4">Formation of pseudouridine at positions 38, 39 and 40 in the anticodon stem and loop of transfer RNAs.</text>
</comment>
<dbReference type="OrthoDB" id="9811823at2"/>
<dbReference type="PANTHER" id="PTHR11142:SF0">
    <property type="entry name" value="TRNA PSEUDOURIDINE SYNTHASE-LIKE 1"/>
    <property type="match status" value="1"/>
</dbReference>
<evidence type="ECO:0000256" key="2">
    <source>
        <dbReference type="ARBA" id="ARBA00022694"/>
    </source>
</evidence>
<dbReference type="EMBL" id="QMFY01000006">
    <property type="protein sequence ID" value="RAW00656.1"/>
    <property type="molecule type" value="Genomic_DNA"/>
</dbReference>
<evidence type="ECO:0000256" key="6">
    <source>
        <dbReference type="PIRSR" id="PIRSR001430-2"/>
    </source>
</evidence>
<proteinExistence type="inferred from homology"/>
<dbReference type="Proteomes" id="UP000251889">
    <property type="component" value="Unassembled WGS sequence"/>
</dbReference>
<evidence type="ECO:0000256" key="3">
    <source>
        <dbReference type="ARBA" id="ARBA00023235"/>
    </source>
</evidence>
<evidence type="ECO:0000256" key="5">
    <source>
        <dbReference type="PIRSR" id="PIRSR001430-1"/>
    </source>
</evidence>
<dbReference type="InterPro" id="IPR020095">
    <property type="entry name" value="PsdUridine_synth_TruA_C"/>
</dbReference>
<evidence type="ECO:0000256" key="1">
    <source>
        <dbReference type="ARBA" id="ARBA00009375"/>
    </source>
</evidence>
<comment type="subunit">
    <text evidence="4">Homodimer.</text>
</comment>
<protein>
    <recommendedName>
        <fullName evidence="4">tRNA pseudouridine synthase A</fullName>
        <ecNumber evidence="4">5.4.99.12</ecNumber>
    </recommendedName>
    <alternativeName>
        <fullName evidence="4">tRNA pseudouridine(38-40) synthase</fullName>
    </alternativeName>
    <alternativeName>
        <fullName evidence="4">tRNA pseudouridylate synthase I</fullName>
    </alternativeName>
    <alternativeName>
        <fullName evidence="4">tRNA-uridine isomerase I</fullName>
    </alternativeName>
</protein>
<evidence type="ECO:0000256" key="4">
    <source>
        <dbReference type="HAMAP-Rule" id="MF_00171"/>
    </source>
</evidence>
<dbReference type="InterPro" id="IPR020103">
    <property type="entry name" value="PsdUridine_synth_cat_dom_sf"/>
</dbReference>
<feature type="active site" description="Nucleophile" evidence="4 5">
    <location>
        <position position="51"/>
    </location>
</feature>
<comment type="catalytic activity">
    <reaction evidence="4 7">
        <text>uridine(38/39/40) in tRNA = pseudouridine(38/39/40) in tRNA</text>
        <dbReference type="Rhea" id="RHEA:22376"/>
        <dbReference type="Rhea" id="RHEA-COMP:10085"/>
        <dbReference type="Rhea" id="RHEA-COMP:10087"/>
        <dbReference type="ChEBI" id="CHEBI:65314"/>
        <dbReference type="ChEBI" id="CHEBI:65315"/>
        <dbReference type="EC" id="5.4.99.12"/>
    </reaction>
</comment>
<dbReference type="EC" id="5.4.99.12" evidence="4"/>
<evidence type="ECO:0000313" key="10">
    <source>
        <dbReference type="Proteomes" id="UP000251889"/>
    </source>
</evidence>
<keyword evidence="3 4" id="KW-0413">Isomerase</keyword>
<dbReference type="PIRSF" id="PIRSF001430">
    <property type="entry name" value="tRNA_psdUrid_synth"/>
    <property type="match status" value="1"/>
</dbReference>
<dbReference type="Gene3D" id="3.30.70.660">
    <property type="entry name" value="Pseudouridine synthase I, catalytic domain, C-terminal subdomain"/>
    <property type="match status" value="1"/>
</dbReference>
<dbReference type="GO" id="GO:0003723">
    <property type="term" value="F:RNA binding"/>
    <property type="evidence" value="ECO:0007669"/>
    <property type="project" value="InterPro"/>
</dbReference>